<dbReference type="Gene3D" id="3.30.450.20">
    <property type="entry name" value="PAS domain"/>
    <property type="match status" value="1"/>
</dbReference>
<reference evidence="4 5" key="1">
    <citation type="submission" date="2018-03" db="EMBL/GenBank/DDBJ databases">
        <title>Genomic Encyclopedia of Type Strains, Phase III (KMG-III): the genomes of soil and plant-associated and newly described type strains.</title>
        <authorList>
            <person name="Whitman W."/>
        </authorList>
    </citation>
    <scope>NUCLEOTIDE SEQUENCE [LARGE SCALE GENOMIC DNA]</scope>
    <source>
        <strain evidence="4 5">MWH-P2sevCIIIb</strain>
    </source>
</reference>
<dbReference type="SUPFAM" id="SSF141868">
    <property type="entry name" value="EAL domain-like"/>
    <property type="match status" value="1"/>
</dbReference>
<feature type="domain" description="EAL" evidence="2">
    <location>
        <begin position="316"/>
        <end position="570"/>
    </location>
</feature>
<dbReference type="PROSITE" id="PS50887">
    <property type="entry name" value="GGDEF"/>
    <property type="match status" value="1"/>
</dbReference>
<dbReference type="RefSeq" id="WP_106228598.1">
    <property type="nucleotide sequence ID" value="NZ_PVTV01000017.1"/>
</dbReference>
<evidence type="ECO:0000259" key="1">
    <source>
        <dbReference type="PROSITE" id="PS50112"/>
    </source>
</evidence>
<dbReference type="SMART" id="SM00091">
    <property type="entry name" value="PAS"/>
    <property type="match status" value="1"/>
</dbReference>
<evidence type="ECO:0000259" key="2">
    <source>
        <dbReference type="PROSITE" id="PS50883"/>
    </source>
</evidence>
<dbReference type="NCBIfam" id="TIGR00229">
    <property type="entry name" value="sensory_box"/>
    <property type="match status" value="1"/>
</dbReference>
<dbReference type="CDD" id="cd00130">
    <property type="entry name" value="PAS"/>
    <property type="match status" value="1"/>
</dbReference>
<dbReference type="SUPFAM" id="SSF55073">
    <property type="entry name" value="Nucleotide cyclase"/>
    <property type="match status" value="1"/>
</dbReference>
<evidence type="ECO:0000313" key="5">
    <source>
        <dbReference type="Proteomes" id="UP000238308"/>
    </source>
</evidence>
<dbReference type="InterPro" id="IPR043128">
    <property type="entry name" value="Rev_trsase/Diguanyl_cyclase"/>
</dbReference>
<dbReference type="OrthoDB" id="9813903at2"/>
<dbReference type="SUPFAM" id="SSF55785">
    <property type="entry name" value="PYP-like sensor domain (PAS domain)"/>
    <property type="match status" value="1"/>
</dbReference>
<dbReference type="Gene3D" id="3.30.70.270">
    <property type="match status" value="1"/>
</dbReference>
<accession>A0A2T0XC77</accession>
<feature type="domain" description="PAS" evidence="1">
    <location>
        <begin position="24"/>
        <end position="62"/>
    </location>
</feature>
<dbReference type="PANTHER" id="PTHR44757:SF2">
    <property type="entry name" value="BIOFILM ARCHITECTURE MAINTENANCE PROTEIN MBAA"/>
    <property type="match status" value="1"/>
</dbReference>
<dbReference type="EMBL" id="PVTV01000017">
    <property type="protein sequence ID" value="PRY96537.1"/>
    <property type="molecule type" value="Genomic_DNA"/>
</dbReference>
<dbReference type="CDD" id="cd01948">
    <property type="entry name" value="EAL"/>
    <property type="match status" value="1"/>
</dbReference>
<evidence type="ECO:0000259" key="3">
    <source>
        <dbReference type="PROSITE" id="PS50887"/>
    </source>
</evidence>
<dbReference type="FunFam" id="3.30.70.270:FF:000001">
    <property type="entry name" value="Diguanylate cyclase domain protein"/>
    <property type="match status" value="1"/>
</dbReference>
<dbReference type="GO" id="GO:0006355">
    <property type="term" value="P:regulation of DNA-templated transcription"/>
    <property type="evidence" value="ECO:0007669"/>
    <property type="project" value="InterPro"/>
</dbReference>
<dbReference type="PANTHER" id="PTHR44757">
    <property type="entry name" value="DIGUANYLATE CYCLASE DGCP"/>
    <property type="match status" value="1"/>
</dbReference>
<protein>
    <submittedName>
        <fullName evidence="4">PAS domain S-box-containing protein/diguanylate cyclase (GGDEF)-like protein</fullName>
    </submittedName>
</protein>
<dbReference type="Pfam" id="PF00989">
    <property type="entry name" value="PAS"/>
    <property type="match status" value="1"/>
</dbReference>
<dbReference type="SMART" id="SM00052">
    <property type="entry name" value="EAL"/>
    <property type="match status" value="1"/>
</dbReference>
<evidence type="ECO:0000313" key="4">
    <source>
        <dbReference type="EMBL" id="PRY96537.1"/>
    </source>
</evidence>
<dbReference type="PROSITE" id="PS50112">
    <property type="entry name" value="PAS"/>
    <property type="match status" value="1"/>
</dbReference>
<dbReference type="PROSITE" id="PS50883">
    <property type="entry name" value="EAL"/>
    <property type="match status" value="1"/>
</dbReference>
<dbReference type="Pfam" id="PF00563">
    <property type="entry name" value="EAL"/>
    <property type="match status" value="1"/>
</dbReference>
<dbReference type="Pfam" id="PF00990">
    <property type="entry name" value="GGDEF"/>
    <property type="match status" value="1"/>
</dbReference>
<dbReference type="Proteomes" id="UP000238308">
    <property type="component" value="Unassembled WGS sequence"/>
</dbReference>
<dbReference type="NCBIfam" id="TIGR00254">
    <property type="entry name" value="GGDEF"/>
    <property type="match status" value="1"/>
</dbReference>
<dbReference type="CDD" id="cd01949">
    <property type="entry name" value="GGDEF"/>
    <property type="match status" value="1"/>
</dbReference>
<dbReference type="InterPro" id="IPR000014">
    <property type="entry name" value="PAS"/>
</dbReference>
<dbReference type="Gene3D" id="3.20.20.450">
    <property type="entry name" value="EAL domain"/>
    <property type="match status" value="1"/>
</dbReference>
<dbReference type="InterPro" id="IPR035919">
    <property type="entry name" value="EAL_sf"/>
</dbReference>
<organism evidence="4 5">
    <name type="scientific">Jezberella montanilacus</name>
    <dbReference type="NCBI Taxonomy" id="323426"/>
    <lineage>
        <taxon>Bacteria</taxon>
        <taxon>Pseudomonadati</taxon>
        <taxon>Pseudomonadota</taxon>
        <taxon>Betaproteobacteria</taxon>
        <taxon>Burkholderiales</taxon>
        <taxon>Alcaligenaceae</taxon>
        <taxon>Jezberella</taxon>
    </lineage>
</organism>
<dbReference type="InterPro" id="IPR001633">
    <property type="entry name" value="EAL_dom"/>
</dbReference>
<dbReference type="InterPro" id="IPR035965">
    <property type="entry name" value="PAS-like_dom_sf"/>
</dbReference>
<feature type="domain" description="GGDEF" evidence="3">
    <location>
        <begin position="174"/>
        <end position="307"/>
    </location>
</feature>
<comment type="caution">
    <text evidence="4">The sequence shown here is derived from an EMBL/GenBank/DDBJ whole genome shotgun (WGS) entry which is preliminary data.</text>
</comment>
<dbReference type="AlphaFoldDB" id="A0A2T0XC77"/>
<dbReference type="InterPro" id="IPR013767">
    <property type="entry name" value="PAS_fold"/>
</dbReference>
<dbReference type="SMART" id="SM00267">
    <property type="entry name" value="GGDEF"/>
    <property type="match status" value="1"/>
</dbReference>
<dbReference type="GO" id="GO:0003824">
    <property type="term" value="F:catalytic activity"/>
    <property type="evidence" value="ECO:0007669"/>
    <property type="project" value="UniProtKB-ARBA"/>
</dbReference>
<dbReference type="InterPro" id="IPR029787">
    <property type="entry name" value="Nucleotide_cyclase"/>
</dbReference>
<sequence length="572" mass="64247">MAKNSLTDIQVSATTRLIEALQESENQMHRRINLLVEIVFELNGAGEIVYLNDAWQKQLGYSVTYGTQLSDYIHPFDLEIYQKALNHHTFNEGQQSQILVRFKHRDGRLLSMNANLVSMKSGIVGALHDVTEHIQTRNDLVNLAHFDPLTKLPNRLLLEDRLKQSIIYAKRHNQLLAVVFVDLDNFSFINNNYGHRIGDEILKEFGHLIQSTLRETDSIARIGGDEFLILLSELTSPATCDLVLQRLVEALRQPIVIGGVKFLVRASIGVSLYPDDDTDAEQLIRNADHAMYSAKQSGKNKIEYFDEARHATSNSRIALIQQVKKALVENQFVMHYQPKVTLRDKRIFGVEALIRWQHPENGLLLPGLFLPQIEKHPLSQEIGKWAIETSLKQMSEWNEAGLNLEMNVNIGGAQLHDLNFYDFVANALKKNQNVKTSQLQLEIVETSAVTNIEFIAGLMQNFKQLGVSFALDDFGTGYSSLSLLRILPIDTIKIDKSFIVNMLVSKEDLSIVKSIISLAEGFNCKVLAEGVETSDVAKALHELGCHAMQGYHFSPALPAAEVYKLVSSSSSS</sequence>
<dbReference type="InterPro" id="IPR000160">
    <property type="entry name" value="GGDEF_dom"/>
</dbReference>
<dbReference type="InterPro" id="IPR052155">
    <property type="entry name" value="Biofilm_reg_signaling"/>
</dbReference>
<keyword evidence="5" id="KW-1185">Reference proteome</keyword>
<gene>
    <name evidence="4" type="ORF">BCM14_2778</name>
</gene>
<proteinExistence type="predicted"/>
<name>A0A2T0XC77_9BURK</name>